<feature type="region of interest" description="Disordered" evidence="1">
    <location>
        <begin position="100"/>
        <end position="147"/>
    </location>
</feature>
<dbReference type="PROSITE" id="PS51257">
    <property type="entry name" value="PROKAR_LIPOPROTEIN"/>
    <property type="match status" value="1"/>
</dbReference>
<feature type="signal peptide" evidence="2">
    <location>
        <begin position="1"/>
        <end position="17"/>
    </location>
</feature>
<dbReference type="Pfam" id="PF04155">
    <property type="entry name" value="Ground-like"/>
    <property type="match status" value="1"/>
</dbReference>
<reference evidence="5" key="1">
    <citation type="submission" date="2022-11" db="UniProtKB">
        <authorList>
            <consortium name="WormBaseParasite"/>
        </authorList>
    </citation>
    <scope>IDENTIFICATION</scope>
</reference>
<dbReference type="WBParaSite" id="PSU_v2.g18129.t1">
    <property type="protein sequence ID" value="PSU_v2.g18129.t1"/>
    <property type="gene ID" value="PSU_v2.g18129"/>
</dbReference>
<proteinExistence type="predicted"/>
<dbReference type="AlphaFoldDB" id="A0A914YH63"/>
<feature type="compositionally biased region" description="Low complexity" evidence="1">
    <location>
        <begin position="100"/>
        <end position="124"/>
    </location>
</feature>
<feature type="chain" id="PRO_5037182967" evidence="2">
    <location>
        <begin position="18"/>
        <end position="263"/>
    </location>
</feature>
<evidence type="ECO:0000259" key="3">
    <source>
        <dbReference type="Pfam" id="PF04155"/>
    </source>
</evidence>
<evidence type="ECO:0000313" key="4">
    <source>
        <dbReference type="Proteomes" id="UP000887577"/>
    </source>
</evidence>
<evidence type="ECO:0000256" key="1">
    <source>
        <dbReference type="SAM" id="MobiDB-lite"/>
    </source>
</evidence>
<evidence type="ECO:0000313" key="5">
    <source>
        <dbReference type="WBParaSite" id="PSU_v2.g18129.t1"/>
    </source>
</evidence>
<organism evidence="4 5">
    <name type="scientific">Panagrolaimus superbus</name>
    <dbReference type="NCBI Taxonomy" id="310955"/>
    <lineage>
        <taxon>Eukaryota</taxon>
        <taxon>Metazoa</taxon>
        <taxon>Ecdysozoa</taxon>
        <taxon>Nematoda</taxon>
        <taxon>Chromadorea</taxon>
        <taxon>Rhabditida</taxon>
        <taxon>Tylenchina</taxon>
        <taxon>Panagrolaimomorpha</taxon>
        <taxon>Panagrolaimoidea</taxon>
        <taxon>Panagrolaimidae</taxon>
        <taxon>Panagrolaimus</taxon>
    </lineage>
</organism>
<keyword evidence="4" id="KW-1185">Reference proteome</keyword>
<protein>
    <submittedName>
        <fullName evidence="5">Ground-like domain-containing protein</fullName>
    </submittedName>
</protein>
<name>A0A914YH63_9BILA</name>
<sequence length="263" mass="28648">MMKQIVLVSLCLTVAQSFLFGGSSGGSGGGCCCEPQCGPPQSCCAPPPPPPAPCQCAAPQPCMQQQQSQIYQAPMNQNLPLCRPRYIIIRPLEHYNSGYQQQQPMGPAPMQQQQFMGPAPMQQQQGGGGSYAQAPQPIPQAPVQQPQGQQYVQPAAPQQGPIETPQQAGYKALASKTQNDDAKCNSIELRSIMESEITPSNANESKRRIHKIANEQFETENSDRGIDVICAASEFSYRIATDLYCEHQKADITCFAYQQSQPQ</sequence>
<feature type="compositionally biased region" description="Low complexity" evidence="1">
    <location>
        <begin position="131"/>
        <end position="147"/>
    </location>
</feature>
<evidence type="ECO:0000256" key="2">
    <source>
        <dbReference type="SAM" id="SignalP"/>
    </source>
</evidence>
<keyword evidence="2" id="KW-0732">Signal</keyword>
<accession>A0A914YH63</accession>
<dbReference type="InterPro" id="IPR007284">
    <property type="entry name" value="Ground-like_dom"/>
</dbReference>
<feature type="domain" description="Ground-like" evidence="3">
    <location>
        <begin position="181"/>
        <end position="257"/>
    </location>
</feature>
<dbReference type="Proteomes" id="UP000887577">
    <property type="component" value="Unplaced"/>
</dbReference>